<name>A0AAV8V9D6_9CUCU</name>
<keyword evidence="1" id="KW-0472">Membrane</keyword>
<keyword evidence="1" id="KW-0812">Transmembrane</keyword>
<comment type="caution">
    <text evidence="2">The sequence shown here is derived from an EMBL/GenBank/DDBJ whole genome shotgun (WGS) entry which is preliminary data.</text>
</comment>
<accession>A0AAV8V9D6</accession>
<dbReference type="Proteomes" id="UP001159042">
    <property type="component" value="Unassembled WGS sequence"/>
</dbReference>
<dbReference type="EMBL" id="JANEYG010000241">
    <property type="protein sequence ID" value="KAJ8910816.1"/>
    <property type="molecule type" value="Genomic_DNA"/>
</dbReference>
<gene>
    <name evidence="2" type="ORF">NQ315_003690</name>
</gene>
<dbReference type="AlphaFoldDB" id="A0AAV8V9D6"/>
<evidence type="ECO:0000256" key="1">
    <source>
        <dbReference type="SAM" id="Phobius"/>
    </source>
</evidence>
<evidence type="ECO:0000313" key="2">
    <source>
        <dbReference type="EMBL" id="KAJ8910816.1"/>
    </source>
</evidence>
<keyword evidence="3" id="KW-1185">Reference proteome</keyword>
<sequence>MFIEISTHNEMGVFYSLNCFIVASFIFCYKGYDNQDWFIPSPALEIDEADLKLSPGSDPRDVKLFSGVKTLLPWPPFLPDPKLFVA</sequence>
<evidence type="ECO:0000313" key="3">
    <source>
        <dbReference type="Proteomes" id="UP001159042"/>
    </source>
</evidence>
<keyword evidence="1" id="KW-1133">Transmembrane helix</keyword>
<protein>
    <submittedName>
        <fullName evidence="2">Uncharacterized protein</fullName>
    </submittedName>
</protein>
<proteinExistence type="predicted"/>
<reference evidence="2 3" key="1">
    <citation type="journal article" date="2023" name="Insect Mol. Biol.">
        <title>Genome sequencing provides insights into the evolution of gene families encoding plant cell wall-degrading enzymes in longhorned beetles.</title>
        <authorList>
            <person name="Shin N.R."/>
            <person name="Okamura Y."/>
            <person name="Kirsch R."/>
            <person name="Pauchet Y."/>
        </authorList>
    </citation>
    <scope>NUCLEOTIDE SEQUENCE [LARGE SCALE GENOMIC DNA]</scope>
    <source>
        <strain evidence="2">EAD_L_NR</strain>
    </source>
</reference>
<feature type="transmembrane region" description="Helical" evidence="1">
    <location>
        <begin position="12"/>
        <end position="32"/>
    </location>
</feature>
<organism evidence="2 3">
    <name type="scientific">Exocentrus adspersus</name>
    <dbReference type="NCBI Taxonomy" id="1586481"/>
    <lineage>
        <taxon>Eukaryota</taxon>
        <taxon>Metazoa</taxon>
        <taxon>Ecdysozoa</taxon>
        <taxon>Arthropoda</taxon>
        <taxon>Hexapoda</taxon>
        <taxon>Insecta</taxon>
        <taxon>Pterygota</taxon>
        <taxon>Neoptera</taxon>
        <taxon>Endopterygota</taxon>
        <taxon>Coleoptera</taxon>
        <taxon>Polyphaga</taxon>
        <taxon>Cucujiformia</taxon>
        <taxon>Chrysomeloidea</taxon>
        <taxon>Cerambycidae</taxon>
        <taxon>Lamiinae</taxon>
        <taxon>Acanthocinini</taxon>
        <taxon>Exocentrus</taxon>
    </lineage>
</organism>